<dbReference type="SUPFAM" id="SSF48113">
    <property type="entry name" value="Heme-dependent peroxidases"/>
    <property type="match status" value="1"/>
</dbReference>
<evidence type="ECO:0000256" key="4">
    <source>
        <dbReference type="ARBA" id="ARBA00012313"/>
    </source>
</evidence>
<dbReference type="InterPro" id="IPR010255">
    <property type="entry name" value="Haem_peroxidase_sf"/>
</dbReference>
<evidence type="ECO:0000259" key="15">
    <source>
        <dbReference type="PROSITE" id="PS50873"/>
    </source>
</evidence>
<dbReference type="InterPro" id="IPR000823">
    <property type="entry name" value="Peroxidase_pln"/>
</dbReference>
<keyword evidence="8 14" id="KW-0479">Metal-binding</keyword>
<feature type="binding site" evidence="13">
    <location>
        <position position="85"/>
    </location>
    <ligand>
        <name>substrate</name>
    </ligand>
</feature>
<feature type="binding site" evidence="14">
    <location>
        <position position="9"/>
    </location>
    <ligand>
        <name>Ca(2+)</name>
        <dbReference type="ChEBI" id="CHEBI:29108"/>
        <label>1</label>
    </ligand>
</feature>
<dbReference type="PANTHER" id="PTHR31517">
    <property type="match status" value="1"/>
</dbReference>
<dbReference type="EC" id="1.11.1.7" evidence="4"/>
<evidence type="ECO:0000256" key="1">
    <source>
        <dbReference type="ARBA" id="ARBA00000189"/>
    </source>
</evidence>
<keyword evidence="9 14" id="KW-0106">Calcium</keyword>
<comment type="cofactor">
    <cofactor evidence="14">
        <name>heme b</name>
        <dbReference type="ChEBI" id="CHEBI:60344"/>
    </cofactor>
    <text evidence="14">Binds 1 heme b (iron(II)-protoporphyrin IX) group per subunit.</text>
</comment>
<dbReference type="Gene3D" id="1.10.420.10">
    <property type="entry name" value="Peroxidase, domain 2"/>
    <property type="match status" value="1"/>
</dbReference>
<dbReference type="InterPro" id="IPR019793">
    <property type="entry name" value="Peroxidases_heam-ligand_BS"/>
</dbReference>
<protein>
    <recommendedName>
        <fullName evidence="4">peroxidase</fullName>
        <ecNumber evidence="4">1.11.1.7</ecNumber>
    </recommendedName>
</protein>
<keyword evidence="11 14" id="KW-0408">Iron</keyword>
<dbReference type="PRINTS" id="PR00458">
    <property type="entry name" value="PEROXIDASE"/>
</dbReference>
<feature type="domain" description="Plant heme peroxidase family profile" evidence="15">
    <location>
        <begin position="1"/>
        <end position="173"/>
    </location>
</feature>
<evidence type="ECO:0000313" key="17">
    <source>
        <dbReference type="Proteomes" id="UP001497480"/>
    </source>
</evidence>
<evidence type="ECO:0000256" key="12">
    <source>
        <dbReference type="ARBA" id="ARBA00023324"/>
    </source>
</evidence>
<dbReference type="PRINTS" id="PR00461">
    <property type="entry name" value="PLPEROXIDASE"/>
</dbReference>
<sequence length="273" mass="30750">MRRVGDQVEKSSGFNGLLLKGADLIDDIKSKLEQECPQTVSCADTLVFATNEALILSGLPHQRPLGGRRDTLTSLAKMADDNNLPAPNWPLEKMIETSKKKGFNEEEMVILLGAHSVGSTHCDFILYRAYNYKKTNKPDPTLPEGVVDEIKKVQQMAANPALFHKRFMELMKKLSTLNVLTGKDGELKRCGTLTLVSTWLQKTYTKTNYRAISILFPTPRYEHEFKHVIIFPKMRLIGYVATGFLLQTGQLLTAMVSTIDLVMENLDCFMFMV</sequence>
<keyword evidence="7" id="KW-0349">Heme</keyword>
<dbReference type="AlphaFoldDB" id="A0AAV1WXP7"/>
<evidence type="ECO:0000256" key="2">
    <source>
        <dbReference type="ARBA" id="ARBA00002322"/>
    </source>
</evidence>
<organism evidence="16 17">
    <name type="scientific">Lupinus luteus</name>
    <name type="common">European yellow lupine</name>
    <dbReference type="NCBI Taxonomy" id="3873"/>
    <lineage>
        <taxon>Eukaryota</taxon>
        <taxon>Viridiplantae</taxon>
        <taxon>Streptophyta</taxon>
        <taxon>Embryophyta</taxon>
        <taxon>Tracheophyta</taxon>
        <taxon>Spermatophyta</taxon>
        <taxon>Magnoliopsida</taxon>
        <taxon>eudicotyledons</taxon>
        <taxon>Gunneridae</taxon>
        <taxon>Pentapetalae</taxon>
        <taxon>rosids</taxon>
        <taxon>fabids</taxon>
        <taxon>Fabales</taxon>
        <taxon>Fabaceae</taxon>
        <taxon>Papilionoideae</taxon>
        <taxon>50 kb inversion clade</taxon>
        <taxon>genistoids sensu lato</taxon>
        <taxon>core genistoids</taxon>
        <taxon>Genisteae</taxon>
        <taxon>Lupinus</taxon>
    </lineage>
</organism>
<dbReference type="Proteomes" id="UP001497480">
    <property type="component" value="Unassembled WGS sequence"/>
</dbReference>
<evidence type="ECO:0000256" key="7">
    <source>
        <dbReference type="ARBA" id="ARBA00022617"/>
    </source>
</evidence>
<dbReference type="EMBL" id="CAXHTB010000010">
    <property type="protein sequence ID" value="CAL0314088.1"/>
    <property type="molecule type" value="Genomic_DNA"/>
</dbReference>
<evidence type="ECO:0000313" key="16">
    <source>
        <dbReference type="EMBL" id="CAL0314088.1"/>
    </source>
</evidence>
<dbReference type="PROSITE" id="PS00435">
    <property type="entry name" value="PEROXIDASE_1"/>
    <property type="match status" value="1"/>
</dbReference>
<accession>A0AAV1WXP7</accession>
<gene>
    <name evidence="16" type="ORF">LLUT_LOCUS15148</name>
</gene>
<evidence type="ECO:0000256" key="11">
    <source>
        <dbReference type="ARBA" id="ARBA00023004"/>
    </source>
</evidence>
<keyword evidence="17" id="KW-1185">Reference proteome</keyword>
<dbReference type="GO" id="GO:0140825">
    <property type="term" value="F:lactoperoxidase activity"/>
    <property type="evidence" value="ECO:0007669"/>
    <property type="project" value="UniProtKB-EC"/>
</dbReference>
<comment type="function">
    <text evidence="2">Removal of H(2)O(2), oxidation of toxic reductants, biosynthesis and degradation of lignin, suberization, auxin catabolism, response to environmental stresses such as wounding, pathogen attack and oxidative stress. These functions might be dependent on each isozyme/isoform in each plant tissue.</text>
</comment>
<dbReference type="GO" id="GO:0046872">
    <property type="term" value="F:metal ion binding"/>
    <property type="evidence" value="ECO:0007669"/>
    <property type="project" value="UniProtKB-KW"/>
</dbReference>
<evidence type="ECO:0000256" key="3">
    <source>
        <dbReference type="ARBA" id="ARBA00006873"/>
    </source>
</evidence>
<dbReference type="Gene3D" id="1.10.520.10">
    <property type="match status" value="1"/>
</dbReference>
<dbReference type="InterPro" id="IPR002016">
    <property type="entry name" value="Haem_peroxidase"/>
</dbReference>
<comment type="catalytic activity">
    <reaction evidence="1">
        <text>2 a phenolic donor + H2O2 = 2 a phenolic radical donor + 2 H2O</text>
        <dbReference type="Rhea" id="RHEA:56136"/>
        <dbReference type="ChEBI" id="CHEBI:15377"/>
        <dbReference type="ChEBI" id="CHEBI:16240"/>
        <dbReference type="ChEBI" id="CHEBI:139520"/>
        <dbReference type="ChEBI" id="CHEBI:139521"/>
        <dbReference type="EC" id="1.11.1.7"/>
    </reaction>
</comment>
<evidence type="ECO:0000256" key="6">
    <source>
        <dbReference type="ARBA" id="ARBA00022559"/>
    </source>
</evidence>
<evidence type="ECO:0000256" key="14">
    <source>
        <dbReference type="PIRSR" id="PIRSR600823-3"/>
    </source>
</evidence>
<evidence type="ECO:0000256" key="13">
    <source>
        <dbReference type="PIRSR" id="PIRSR600823-2"/>
    </source>
</evidence>
<dbReference type="GO" id="GO:0006979">
    <property type="term" value="P:response to oxidative stress"/>
    <property type="evidence" value="ECO:0007669"/>
    <property type="project" value="InterPro"/>
</dbReference>
<evidence type="ECO:0000256" key="9">
    <source>
        <dbReference type="ARBA" id="ARBA00022837"/>
    </source>
</evidence>
<name>A0AAV1WXP7_LUPLU</name>
<dbReference type="PANTHER" id="PTHR31517:SF59">
    <property type="entry name" value="PEROXIDASE"/>
    <property type="match status" value="1"/>
</dbReference>
<comment type="caution">
    <text evidence="16">The sequence shown here is derived from an EMBL/GenBank/DDBJ whole genome shotgun (WGS) entry which is preliminary data.</text>
</comment>
<keyword evidence="6" id="KW-0575">Peroxidase</keyword>
<comment type="cofactor">
    <cofactor evidence="14">
        <name>Ca(2+)</name>
        <dbReference type="ChEBI" id="CHEBI:29108"/>
    </cofactor>
    <text evidence="14">Binds 2 calcium ions per subunit.</text>
</comment>
<feature type="binding site" description="axial binding residue" evidence="14">
    <location>
        <position position="115"/>
    </location>
    <ligand>
        <name>heme b</name>
        <dbReference type="ChEBI" id="CHEBI:60344"/>
    </ligand>
    <ligandPart>
        <name>Fe</name>
        <dbReference type="ChEBI" id="CHEBI:18248"/>
    </ligandPart>
</feature>
<evidence type="ECO:0000256" key="5">
    <source>
        <dbReference type="ARBA" id="ARBA00022525"/>
    </source>
</evidence>
<keyword evidence="10" id="KW-0560">Oxidoreductase</keyword>
<reference evidence="16 17" key="1">
    <citation type="submission" date="2024-03" db="EMBL/GenBank/DDBJ databases">
        <authorList>
            <person name="Martinez-Hernandez J."/>
        </authorList>
    </citation>
    <scope>NUCLEOTIDE SEQUENCE [LARGE SCALE GENOMIC DNA]</scope>
</reference>
<dbReference type="PROSITE" id="PS50873">
    <property type="entry name" value="PEROXIDASE_4"/>
    <property type="match status" value="1"/>
</dbReference>
<dbReference type="GO" id="GO:0020037">
    <property type="term" value="F:heme binding"/>
    <property type="evidence" value="ECO:0007669"/>
    <property type="project" value="InterPro"/>
</dbReference>
<evidence type="ECO:0000256" key="10">
    <source>
        <dbReference type="ARBA" id="ARBA00023002"/>
    </source>
</evidence>
<evidence type="ECO:0000256" key="8">
    <source>
        <dbReference type="ARBA" id="ARBA00022723"/>
    </source>
</evidence>
<proteinExistence type="inferred from homology"/>
<dbReference type="Pfam" id="PF00141">
    <property type="entry name" value="peroxidase"/>
    <property type="match status" value="1"/>
</dbReference>
<comment type="similarity">
    <text evidence="3">Belongs to the peroxidase family. Ascorbate peroxidase subfamily.</text>
</comment>
<keyword evidence="5" id="KW-0964">Secreted</keyword>
<keyword evidence="12" id="KW-0376">Hydrogen peroxide</keyword>